<dbReference type="InterPro" id="IPR050109">
    <property type="entry name" value="HTH-type_TetR-like_transc_reg"/>
</dbReference>
<dbReference type="InterPro" id="IPR036271">
    <property type="entry name" value="Tet_transcr_reg_TetR-rel_C_sf"/>
</dbReference>
<evidence type="ECO:0000256" key="1">
    <source>
        <dbReference type="ARBA" id="ARBA00023125"/>
    </source>
</evidence>
<keyword evidence="5" id="KW-1185">Reference proteome</keyword>
<keyword evidence="1 2" id="KW-0238">DNA-binding</keyword>
<gene>
    <name evidence="4" type="ORF">FB566_1464</name>
</gene>
<evidence type="ECO:0000256" key="2">
    <source>
        <dbReference type="PROSITE-ProRule" id="PRU00335"/>
    </source>
</evidence>
<dbReference type="SUPFAM" id="SSF46689">
    <property type="entry name" value="Homeodomain-like"/>
    <property type="match status" value="1"/>
</dbReference>
<dbReference type="PANTHER" id="PTHR30055:SF209">
    <property type="entry name" value="POSSIBLE TRANSCRIPTIONAL REGULATORY PROTEIN (PROBABLY TETR-FAMILY)"/>
    <property type="match status" value="1"/>
</dbReference>
<name>A0A543ATU3_9ACTN</name>
<reference evidence="4 5" key="1">
    <citation type="submission" date="2019-06" db="EMBL/GenBank/DDBJ databases">
        <title>Sequencing the genomes of 1000 actinobacteria strains.</title>
        <authorList>
            <person name="Klenk H.-P."/>
        </authorList>
    </citation>
    <scope>NUCLEOTIDE SEQUENCE [LARGE SCALE GENOMIC DNA]</scope>
    <source>
        <strain evidence="4 5">DSM 45928</strain>
    </source>
</reference>
<proteinExistence type="predicted"/>
<evidence type="ECO:0000313" key="4">
    <source>
        <dbReference type="EMBL" id="TQL75946.1"/>
    </source>
</evidence>
<organism evidence="4 5">
    <name type="scientific">Stackebrandtia endophytica</name>
    <dbReference type="NCBI Taxonomy" id="1496996"/>
    <lineage>
        <taxon>Bacteria</taxon>
        <taxon>Bacillati</taxon>
        <taxon>Actinomycetota</taxon>
        <taxon>Actinomycetes</taxon>
        <taxon>Glycomycetales</taxon>
        <taxon>Glycomycetaceae</taxon>
        <taxon>Stackebrandtia</taxon>
    </lineage>
</organism>
<dbReference type="Pfam" id="PF00440">
    <property type="entry name" value="TetR_N"/>
    <property type="match status" value="1"/>
</dbReference>
<feature type="domain" description="HTH tetR-type" evidence="3">
    <location>
        <begin position="58"/>
        <end position="118"/>
    </location>
</feature>
<feature type="DNA-binding region" description="H-T-H motif" evidence="2">
    <location>
        <begin position="81"/>
        <end position="100"/>
    </location>
</feature>
<comment type="caution">
    <text evidence="4">The sequence shown here is derived from an EMBL/GenBank/DDBJ whole genome shotgun (WGS) entry which is preliminary data.</text>
</comment>
<evidence type="ECO:0000259" key="3">
    <source>
        <dbReference type="PROSITE" id="PS50977"/>
    </source>
</evidence>
<protein>
    <submittedName>
        <fullName evidence="4">TetR family transcriptional regulator</fullName>
    </submittedName>
</protein>
<dbReference type="EMBL" id="VFOW01000001">
    <property type="protein sequence ID" value="TQL75946.1"/>
    <property type="molecule type" value="Genomic_DNA"/>
</dbReference>
<accession>A0A543ATU3</accession>
<dbReference type="AlphaFoldDB" id="A0A543ATU3"/>
<dbReference type="InterPro" id="IPR001647">
    <property type="entry name" value="HTH_TetR"/>
</dbReference>
<dbReference type="Gene3D" id="1.10.357.10">
    <property type="entry name" value="Tetracycline Repressor, domain 2"/>
    <property type="match status" value="1"/>
</dbReference>
<dbReference type="SUPFAM" id="SSF48498">
    <property type="entry name" value="Tetracyclin repressor-like, C-terminal domain"/>
    <property type="match status" value="1"/>
</dbReference>
<sequence>MGISGVAAGLTGELSDCLCQSNRRTLRFQIRARPSSNLWLVTELEILGQPIAERADAAANRRKILAAAAELVAAHGVTGLSMDDVAAAAGVGVGTVYRRFKDRAGLAHALLDQREHEFQERFMAGPPPLGPDASPVDRIRAFLRALIDRTDDQLDMLLYAETSAPAARFEGSYEVYHRHLSVLITQERSDVDAEYVAHLLLAPMSADLFAWQRTDQHISVERMKAGIDILIDGLARPSTAEGD</sequence>
<dbReference type="InterPro" id="IPR009057">
    <property type="entry name" value="Homeodomain-like_sf"/>
</dbReference>
<dbReference type="GO" id="GO:0003700">
    <property type="term" value="F:DNA-binding transcription factor activity"/>
    <property type="evidence" value="ECO:0007669"/>
    <property type="project" value="TreeGrafter"/>
</dbReference>
<dbReference type="PANTHER" id="PTHR30055">
    <property type="entry name" value="HTH-TYPE TRANSCRIPTIONAL REGULATOR RUTR"/>
    <property type="match status" value="1"/>
</dbReference>
<evidence type="ECO:0000313" key="5">
    <source>
        <dbReference type="Proteomes" id="UP000317043"/>
    </source>
</evidence>
<dbReference type="PROSITE" id="PS50977">
    <property type="entry name" value="HTH_TETR_2"/>
    <property type="match status" value="1"/>
</dbReference>
<dbReference type="GO" id="GO:0000976">
    <property type="term" value="F:transcription cis-regulatory region binding"/>
    <property type="evidence" value="ECO:0007669"/>
    <property type="project" value="TreeGrafter"/>
</dbReference>
<dbReference type="PRINTS" id="PR00455">
    <property type="entry name" value="HTHTETR"/>
</dbReference>
<dbReference type="Proteomes" id="UP000317043">
    <property type="component" value="Unassembled WGS sequence"/>
</dbReference>
<dbReference type="InParanoid" id="A0A543ATU3"/>